<dbReference type="Proteomes" id="UP000197092">
    <property type="component" value="Chromosome 2"/>
</dbReference>
<evidence type="ECO:0000313" key="5">
    <source>
        <dbReference type="Proteomes" id="UP000197092"/>
    </source>
</evidence>
<organism evidence="4 5">
    <name type="scientific">Vibrio mediterranei</name>
    <dbReference type="NCBI Taxonomy" id="689"/>
    <lineage>
        <taxon>Bacteria</taxon>
        <taxon>Pseudomonadati</taxon>
        <taxon>Pseudomonadota</taxon>
        <taxon>Gammaproteobacteria</taxon>
        <taxon>Vibrionales</taxon>
        <taxon>Vibrionaceae</taxon>
        <taxon>Vibrio</taxon>
    </lineage>
</organism>
<dbReference type="SUPFAM" id="SSF55909">
    <property type="entry name" value="Pentein"/>
    <property type="match status" value="1"/>
</dbReference>
<evidence type="ECO:0000313" key="4">
    <source>
        <dbReference type="EMBL" id="ASI92905.1"/>
    </source>
</evidence>
<dbReference type="Gene3D" id="3.75.10.10">
    <property type="entry name" value="L-arginine/glycine Amidinotransferase, Chain A"/>
    <property type="match status" value="1"/>
</dbReference>
<sequence length="343" mass="39157">MSLISSYNDWGKLEEVILGSAKNLTLPDLDVSVRHFFDLPSNFSQASQSQSKIEQVIYELEEDFSDLTKLLEKYDVTVRRAEPIDCQTYCKTPQWESQQSHALMPRDCMLVLGDTLIEVPMPSRGRYFESQSFRNITRQYFSKGEKWLSAPKPVLTSDSYLWDGTVPYLAEVEPLFDAANILRCGKDIFYNVSNSGNRAGLEWLESMFGDKYNFHIMSVCADHIGTTIQLLRPGLVLINGGRIDASDLPDKLQSWDVITFNEPEDIGYAFDWGRASVWISMNILSVAEKTVIVERNQQRLAELLSRRGFNVELARFRHGRTVGGGFHCCSLDVRRQGELESYF</sequence>
<dbReference type="KEGG" id="vsh:BSZ05_24405"/>
<accession>A0AAN1FLL6</accession>
<protein>
    <recommendedName>
        <fullName evidence="6">Inosamine-phosphate amidinotransferase 1</fullName>
    </recommendedName>
</protein>
<evidence type="ECO:0000256" key="2">
    <source>
        <dbReference type="ARBA" id="ARBA00022679"/>
    </source>
</evidence>
<evidence type="ECO:0000256" key="3">
    <source>
        <dbReference type="PIRSR" id="PIRSR633195-1"/>
    </source>
</evidence>
<dbReference type="RefSeq" id="WP_088878735.1">
    <property type="nucleotide sequence ID" value="NZ_CP018309.1"/>
</dbReference>
<feature type="active site" description="Amidino-cysteine intermediate" evidence="3">
    <location>
        <position position="328"/>
    </location>
</feature>
<evidence type="ECO:0008006" key="6">
    <source>
        <dbReference type="Google" id="ProtNLM"/>
    </source>
</evidence>
<feature type="active site" evidence="3">
    <location>
        <position position="177"/>
    </location>
</feature>
<dbReference type="PANTHER" id="PTHR10488">
    <property type="entry name" value="GLYCINE AMIDINOTRANSFERASE, MITOCHONDRIAL"/>
    <property type="match status" value="1"/>
</dbReference>
<feature type="active site" evidence="3">
    <location>
        <position position="223"/>
    </location>
</feature>
<proteinExistence type="inferred from homology"/>
<keyword evidence="2" id="KW-0808">Transferase</keyword>
<evidence type="ECO:0000256" key="1">
    <source>
        <dbReference type="ARBA" id="ARBA00006943"/>
    </source>
</evidence>
<dbReference type="EMBL" id="CP018309">
    <property type="protein sequence ID" value="ASI92905.1"/>
    <property type="molecule type" value="Genomic_DNA"/>
</dbReference>
<dbReference type="GO" id="GO:0015067">
    <property type="term" value="F:amidinotransferase activity"/>
    <property type="evidence" value="ECO:0007669"/>
    <property type="project" value="InterPro"/>
</dbReference>
<dbReference type="InterPro" id="IPR033195">
    <property type="entry name" value="AmidinoTrfase"/>
</dbReference>
<dbReference type="PANTHER" id="PTHR10488:SF1">
    <property type="entry name" value="GLYCINE AMIDINOTRANSFERASE, MITOCHONDRIAL"/>
    <property type="match status" value="1"/>
</dbReference>
<dbReference type="AlphaFoldDB" id="A0AAN1FLL6"/>
<name>A0AAN1FLL6_9VIBR</name>
<comment type="similarity">
    <text evidence="1">Belongs to the amidinotransferase family.</text>
</comment>
<reference evidence="5" key="1">
    <citation type="submission" date="2016-12" db="EMBL/GenBank/DDBJ databases">
        <title>Comparative genomic analysis reveals the diversity, evolution, and environmental adaptation strategies of the genus Vibrio.</title>
        <authorList>
            <person name="Lin H."/>
            <person name="Wang X."/>
            <person name="Zhang X.-H."/>
        </authorList>
    </citation>
    <scope>NUCLEOTIDE SEQUENCE [LARGE SCALE GENOMIC DNA]</scope>
    <source>
        <strain evidence="5">QT6D1</strain>
    </source>
</reference>
<gene>
    <name evidence="4" type="ORF">BSZ05_24405</name>
</gene>